<dbReference type="PANTHER" id="PTHR45947:SF3">
    <property type="entry name" value="SULFOQUINOVOSYL TRANSFERASE SQD2"/>
    <property type="match status" value="1"/>
</dbReference>
<feature type="domain" description="Glycosyl transferase family 1" evidence="1">
    <location>
        <begin position="403"/>
        <end position="472"/>
    </location>
</feature>
<reference evidence="2" key="1">
    <citation type="journal article" date="2020" name="mSystems">
        <title>Genome- and Community-Level Interaction Insights into Carbon Utilization and Element Cycling Functions of Hydrothermarchaeota in Hydrothermal Sediment.</title>
        <authorList>
            <person name="Zhou Z."/>
            <person name="Liu Y."/>
            <person name="Xu W."/>
            <person name="Pan J."/>
            <person name="Luo Z.H."/>
            <person name="Li M."/>
        </authorList>
    </citation>
    <scope>NUCLEOTIDE SEQUENCE [LARGE SCALE GENOMIC DNA]</scope>
    <source>
        <strain evidence="2">HyVt-577</strain>
    </source>
</reference>
<proteinExistence type="predicted"/>
<accession>A0A7V4WVW1</accession>
<gene>
    <name evidence="2" type="ORF">ENK44_08950</name>
</gene>
<dbReference type="Pfam" id="PF00534">
    <property type="entry name" value="Glycos_transf_1"/>
    <property type="match status" value="2"/>
</dbReference>
<dbReference type="AlphaFoldDB" id="A0A7V4WVW1"/>
<dbReference type="PANTHER" id="PTHR45947">
    <property type="entry name" value="SULFOQUINOVOSYL TRANSFERASE SQD2"/>
    <property type="match status" value="1"/>
</dbReference>
<dbReference type="GO" id="GO:0016757">
    <property type="term" value="F:glycosyltransferase activity"/>
    <property type="evidence" value="ECO:0007669"/>
    <property type="project" value="InterPro"/>
</dbReference>
<evidence type="ECO:0000313" key="2">
    <source>
        <dbReference type="EMBL" id="HGY55816.1"/>
    </source>
</evidence>
<dbReference type="InterPro" id="IPR050194">
    <property type="entry name" value="Glycosyltransferase_grp1"/>
</dbReference>
<dbReference type="SUPFAM" id="SSF53756">
    <property type="entry name" value="UDP-Glycosyltransferase/glycogen phosphorylase"/>
    <property type="match status" value="2"/>
</dbReference>
<name>A0A7V4WVW1_CALAY</name>
<comment type="caution">
    <text evidence="2">The sequence shown here is derived from an EMBL/GenBank/DDBJ whole genome shotgun (WGS) entry which is preliminary data.</text>
</comment>
<organism evidence="2">
    <name type="scientific">Caldithrix abyssi</name>
    <dbReference type="NCBI Taxonomy" id="187145"/>
    <lineage>
        <taxon>Bacteria</taxon>
        <taxon>Pseudomonadati</taxon>
        <taxon>Calditrichota</taxon>
        <taxon>Calditrichia</taxon>
        <taxon>Calditrichales</taxon>
        <taxon>Calditrichaceae</taxon>
        <taxon>Caldithrix</taxon>
    </lineage>
</organism>
<feature type="domain" description="Glycosyl transferase family 1" evidence="1">
    <location>
        <begin position="302"/>
        <end position="361"/>
    </location>
</feature>
<dbReference type="CDD" id="cd03801">
    <property type="entry name" value="GT4_PimA-like"/>
    <property type="match status" value="1"/>
</dbReference>
<dbReference type="Proteomes" id="UP000885779">
    <property type="component" value="Unassembled WGS sequence"/>
</dbReference>
<dbReference type="EMBL" id="DRQG01000084">
    <property type="protein sequence ID" value="HGY55816.1"/>
    <property type="molecule type" value="Genomic_DNA"/>
</dbReference>
<sequence>MICILHGYLLEGSGSNLWTRAVITSLCRQGETVHLFCQENHPEVYDFISEAYAYDATLQKSVLFQRESPYKGRCILHKPWIGETLPVYVWDKYEEYSDVRPMTELSDEEIEVYIQRNLSCLKKIIDENDIRVLHANHAVLMSVVARRIYSDLGLSYSIMPHGSAIEYAVKKDARLFALAEDAFAEAKRIFVIGKEIRQRVAQLFPSIPDIEKKMVHLNLGVDTALFKPIEPSERRQNIERLCRQIEGTPRGRSRQQSSDFFRQLHTDLPAETLQKIIAAASDYNGKRTDEDAEEKLLSVDWQKEKIILYVGRIISGKGVHSIITALPPVLKRYPQTRLVVVGHGPLREPLEAFLWALRNGDKELAWEIIRQGRALEGVAGEEVLKESEYYLQNLKEQGKLEAYFADAAEHLKEDTVVFTGYLTHNELRYLFPASDVAIFPSVVAEAGPLVFLEAMASGCFPIGTYFAGMAASIDSTESYVSEAVQNLMKLRPEPQHTVSDLVTNIQGALNLDPAYRQALRRLAVEKYDWSSISRRFSRELEDMAG</sequence>
<evidence type="ECO:0000259" key="1">
    <source>
        <dbReference type="Pfam" id="PF00534"/>
    </source>
</evidence>
<dbReference type="InterPro" id="IPR001296">
    <property type="entry name" value="Glyco_trans_1"/>
</dbReference>
<dbReference type="Gene3D" id="3.40.50.2000">
    <property type="entry name" value="Glycogen Phosphorylase B"/>
    <property type="match status" value="3"/>
</dbReference>
<protein>
    <submittedName>
        <fullName evidence="2">Glycosyltransferase</fullName>
    </submittedName>
</protein>